<evidence type="ECO:0000256" key="1">
    <source>
        <dbReference type="ARBA" id="ARBA00022729"/>
    </source>
</evidence>
<evidence type="ECO:0000256" key="2">
    <source>
        <dbReference type="ARBA" id="ARBA00022737"/>
    </source>
</evidence>
<dbReference type="Proteomes" id="UP001497516">
    <property type="component" value="Chromosome 5"/>
</dbReference>
<gene>
    <name evidence="5" type="ORF">LTRI10_LOCUS28623</name>
</gene>
<dbReference type="InterPro" id="IPR002902">
    <property type="entry name" value="GNK2"/>
</dbReference>
<evidence type="ECO:0000313" key="6">
    <source>
        <dbReference type="Proteomes" id="UP001497516"/>
    </source>
</evidence>
<dbReference type="AlphaFoldDB" id="A0AAV2ENQ1"/>
<keyword evidence="3" id="KW-0812">Transmembrane</keyword>
<accession>A0AAV2ENQ1</accession>
<dbReference type="PROSITE" id="PS51473">
    <property type="entry name" value="GNK2"/>
    <property type="match status" value="1"/>
</dbReference>
<protein>
    <recommendedName>
        <fullName evidence="4">Gnk2-homologous domain-containing protein</fullName>
    </recommendedName>
</protein>
<dbReference type="Gene3D" id="3.30.430.20">
    <property type="entry name" value="Gnk2 domain, C-X8-C-X2-C motif"/>
    <property type="match status" value="1"/>
</dbReference>
<evidence type="ECO:0000256" key="3">
    <source>
        <dbReference type="SAM" id="Phobius"/>
    </source>
</evidence>
<organism evidence="5 6">
    <name type="scientific">Linum trigynum</name>
    <dbReference type="NCBI Taxonomy" id="586398"/>
    <lineage>
        <taxon>Eukaryota</taxon>
        <taxon>Viridiplantae</taxon>
        <taxon>Streptophyta</taxon>
        <taxon>Embryophyta</taxon>
        <taxon>Tracheophyta</taxon>
        <taxon>Spermatophyta</taxon>
        <taxon>Magnoliopsida</taxon>
        <taxon>eudicotyledons</taxon>
        <taxon>Gunneridae</taxon>
        <taxon>Pentapetalae</taxon>
        <taxon>rosids</taxon>
        <taxon>fabids</taxon>
        <taxon>Malpighiales</taxon>
        <taxon>Linaceae</taxon>
        <taxon>Linum</taxon>
    </lineage>
</organism>
<evidence type="ECO:0000313" key="5">
    <source>
        <dbReference type="EMBL" id="CAL1387651.1"/>
    </source>
</evidence>
<keyword evidence="2" id="KW-0677">Repeat</keyword>
<sequence length="166" mass="18577">MGTMICALSIYKPSQSIRHINSTFIQNVDGSRMKIASIGLIVAILWVALTIGNAVAGVGDFQYLWNETTFNPRKNPALRDCLNDFKTFLGDGRYADQSGNRDRVIAYASGGKVALYTWVHCTSADFFPCYQCLQDVAVVIDQCCVRSFGIDIRNDECAMRYETYPF</sequence>
<dbReference type="InterPro" id="IPR038408">
    <property type="entry name" value="GNK2_sf"/>
</dbReference>
<name>A0AAV2ENQ1_9ROSI</name>
<keyword evidence="1" id="KW-0732">Signal</keyword>
<keyword evidence="3" id="KW-0472">Membrane</keyword>
<reference evidence="5 6" key="1">
    <citation type="submission" date="2024-04" db="EMBL/GenBank/DDBJ databases">
        <authorList>
            <person name="Fracassetti M."/>
        </authorList>
    </citation>
    <scope>NUCLEOTIDE SEQUENCE [LARGE SCALE GENOMIC DNA]</scope>
</reference>
<keyword evidence="6" id="KW-1185">Reference proteome</keyword>
<feature type="transmembrane region" description="Helical" evidence="3">
    <location>
        <begin position="40"/>
        <end position="65"/>
    </location>
</feature>
<keyword evidence="3" id="KW-1133">Transmembrane helix</keyword>
<feature type="domain" description="Gnk2-homologous" evidence="4">
    <location>
        <begin position="58"/>
        <end position="166"/>
    </location>
</feature>
<dbReference type="EMBL" id="OZ034818">
    <property type="protein sequence ID" value="CAL1387651.1"/>
    <property type="molecule type" value="Genomic_DNA"/>
</dbReference>
<proteinExistence type="predicted"/>
<evidence type="ECO:0000259" key="4">
    <source>
        <dbReference type="PROSITE" id="PS51473"/>
    </source>
</evidence>